<organism evidence="2 3">
    <name type="scientific">Caerostris extrusa</name>
    <name type="common">Bark spider</name>
    <name type="synonym">Caerostris bankana</name>
    <dbReference type="NCBI Taxonomy" id="172846"/>
    <lineage>
        <taxon>Eukaryota</taxon>
        <taxon>Metazoa</taxon>
        <taxon>Ecdysozoa</taxon>
        <taxon>Arthropoda</taxon>
        <taxon>Chelicerata</taxon>
        <taxon>Arachnida</taxon>
        <taxon>Araneae</taxon>
        <taxon>Araneomorphae</taxon>
        <taxon>Entelegynae</taxon>
        <taxon>Araneoidea</taxon>
        <taxon>Araneidae</taxon>
        <taxon>Caerostris</taxon>
    </lineage>
</organism>
<comment type="caution">
    <text evidence="2">The sequence shown here is derived from an EMBL/GenBank/DDBJ whole genome shotgun (WGS) entry which is preliminary data.</text>
</comment>
<evidence type="ECO:0000313" key="3">
    <source>
        <dbReference type="Proteomes" id="UP001054945"/>
    </source>
</evidence>
<protein>
    <submittedName>
        <fullName evidence="2">Uncharacterized protein</fullName>
    </submittedName>
</protein>
<feature type="region of interest" description="Disordered" evidence="1">
    <location>
        <begin position="17"/>
        <end position="97"/>
    </location>
</feature>
<reference evidence="2 3" key="1">
    <citation type="submission" date="2021-06" db="EMBL/GenBank/DDBJ databases">
        <title>Caerostris extrusa draft genome.</title>
        <authorList>
            <person name="Kono N."/>
            <person name="Arakawa K."/>
        </authorList>
    </citation>
    <scope>NUCLEOTIDE SEQUENCE [LARGE SCALE GENOMIC DNA]</scope>
</reference>
<sequence>MEIINKVRIIGVLQILKQKDSNKWNDGNNQGPSGNFGPSDSQRKDSDSWNSRGSYPGNFGPNDAQAKDSNTWNNDRNQQPSRPLYQQMLKKSSGSMD</sequence>
<proteinExistence type="predicted"/>
<dbReference type="AlphaFoldDB" id="A0AAV4UYP1"/>
<evidence type="ECO:0000313" key="2">
    <source>
        <dbReference type="EMBL" id="GIY62774.1"/>
    </source>
</evidence>
<feature type="compositionally biased region" description="Polar residues" evidence="1">
    <location>
        <begin position="67"/>
        <end position="81"/>
    </location>
</feature>
<name>A0AAV4UYP1_CAEEX</name>
<accession>A0AAV4UYP1</accession>
<dbReference type="Proteomes" id="UP001054945">
    <property type="component" value="Unassembled WGS sequence"/>
</dbReference>
<gene>
    <name evidence="2" type="ORF">CEXT_195441</name>
</gene>
<dbReference type="EMBL" id="BPLR01013664">
    <property type="protein sequence ID" value="GIY62774.1"/>
    <property type="molecule type" value="Genomic_DNA"/>
</dbReference>
<feature type="compositionally biased region" description="Polar residues" evidence="1">
    <location>
        <begin position="24"/>
        <end position="40"/>
    </location>
</feature>
<evidence type="ECO:0000256" key="1">
    <source>
        <dbReference type="SAM" id="MobiDB-lite"/>
    </source>
</evidence>
<keyword evidence="3" id="KW-1185">Reference proteome</keyword>